<dbReference type="AlphaFoldDB" id="A0A5N5QPD2"/>
<dbReference type="InterPro" id="IPR008929">
    <property type="entry name" value="Chondroitin_lyas"/>
</dbReference>
<feature type="compositionally biased region" description="Low complexity" evidence="3">
    <location>
        <begin position="277"/>
        <end position="290"/>
    </location>
</feature>
<evidence type="ECO:0000256" key="2">
    <source>
        <dbReference type="ARBA" id="ARBA00023239"/>
    </source>
</evidence>
<feature type="compositionally biased region" description="Low complexity" evidence="3">
    <location>
        <begin position="303"/>
        <end position="321"/>
    </location>
</feature>
<evidence type="ECO:0000259" key="5">
    <source>
        <dbReference type="Pfam" id="PF05426"/>
    </source>
</evidence>
<dbReference type="OrthoDB" id="63533at2759"/>
<feature type="signal peptide" evidence="4">
    <location>
        <begin position="1"/>
        <end position="22"/>
    </location>
</feature>
<protein>
    <submittedName>
        <fullName evidence="6">Alginate lyase</fullName>
    </submittedName>
</protein>
<feature type="region of interest" description="Disordered" evidence="3">
    <location>
        <begin position="702"/>
        <end position="732"/>
    </location>
</feature>
<keyword evidence="7" id="KW-1185">Reference proteome</keyword>
<comment type="caution">
    <text evidence="6">The sequence shown here is derived from an EMBL/GenBank/DDBJ whole genome shotgun (WGS) entry which is preliminary data.</text>
</comment>
<dbReference type="SUPFAM" id="SSF48230">
    <property type="entry name" value="Chondroitin AC/alginate lyase"/>
    <property type="match status" value="1"/>
</dbReference>
<dbReference type="InterPro" id="IPR008397">
    <property type="entry name" value="Alginate_lyase_dom"/>
</dbReference>
<dbReference type="Pfam" id="PF05426">
    <property type="entry name" value="Alginate_lyase"/>
    <property type="match status" value="1"/>
</dbReference>
<feature type="compositionally biased region" description="Low complexity" evidence="3">
    <location>
        <begin position="631"/>
        <end position="648"/>
    </location>
</feature>
<dbReference type="Proteomes" id="UP000383932">
    <property type="component" value="Unassembled WGS sequence"/>
</dbReference>
<feature type="domain" description="Alginate lyase" evidence="5">
    <location>
        <begin position="303"/>
        <end position="566"/>
    </location>
</feature>
<name>A0A5N5QPD2_9AGAM</name>
<dbReference type="Gene3D" id="1.50.10.100">
    <property type="entry name" value="Chondroitin AC/alginate lyase"/>
    <property type="match status" value="2"/>
</dbReference>
<dbReference type="EMBL" id="SSOP01000033">
    <property type="protein sequence ID" value="KAB5593620.1"/>
    <property type="molecule type" value="Genomic_DNA"/>
</dbReference>
<gene>
    <name evidence="6" type="ORF">CTheo_2913</name>
</gene>
<feature type="region of interest" description="Disordered" evidence="3">
    <location>
        <begin position="253"/>
        <end position="330"/>
    </location>
</feature>
<evidence type="ECO:0000256" key="4">
    <source>
        <dbReference type="SAM" id="SignalP"/>
    </source>
</evidence>
<feature type="region of interest" description="Disordered" evidence="3">
    <location>
        <begin position="98"/>
        <end position="135"/>
    </location>
</feature>
<organism evidence="6 7">
    <name type="scientific">Ceratobasidium theobromae</name>
    <dbReference type="NCBI Taxonomy" id="1582974"/>
    <lineage>
        <taxon>Eukaryota</taxon>
        <taxon>Fungi</taxon>
        <taxon>Dikarya</taxon>
        <taxon>Basidiomycota</taxon>
        <taxon>Agaricomycotina</taxon>
        <taxon>Agaricomycetes</taxon>
        <taxon>Cantharellales</taxon>
        <taxon>Ceratobasidiaceae</taxon>
        <taxon>Ceratobasidium</taxon>
    </lineage>
</organism>
<accession>A0A5N5QPD2</accession>
<evidence type="ECO:0000256" key="3">
    <source>
        <dbReference type="SAM" id="MobiDB-lite"/>
    </source>
</evidence>
<reference evidence="6 7" key="1">
    <citation type="journal article" date="2019" name="Fungal Biol. Biotechnol.">
        <title>Draft genome sequence of fastidious pathogen Ceratobasidium theobromae, which causes vascular-streak dieback in Theobroma cacao.</title>
        <authorList>
            <person name="Ali S.S."/>
            <person name="Asman A."/>
            <person name="Shao J."/>
            <person name="Firmansyah A.P."/>
            <person name="Susilo A.W."/>
            <person name="Rosmana A."/>
            <person name="McMahon P."/>
            <person name="Junaid M."/>
            <person name="Guest D."/>
            <person name="Kheng T.Y."/>
            <person name="Meinhardt L.W."/>
            <person name="Bailey B.A."/>
        </authorList>
    </citation>
    <scope>NUCLEOTIDE SEQUENCE [LARGE SCALE GENOMIC DNA]</scope>
    <source>
        <strain evidence="6 7">CT2</strain>
    </source>
</reference>
<evidence type="ECO:0000313" key="6">
    <source>
        <dbReference type="EMBL" id="KAB5593620.1"/>
    </source>
</evidence>
<feature type="region of interest" description="Disordered" evidence="3">
    <location>
        <begin position="623"/>
        <end position="658"/>
    </location>
</feature>
<keyword evidence="2 6" id="KW-0456">Lyase</keyword>
<evidence type="ECO:0000313" key="7">
    <source>
        <dbReference type="Proteomes" id="UP000383932"/>
    </source>
</evidence>
<feature type="chain" id="PRO_5024459768" evidence="4">
    <location>
        <begin position="23"/>
        <end position="752"/>
    </location>
</feature>
<dbReference type="GO" id="GO:0016829">
    <property type="term" value="F:lyase activity"/>
    <property type="evidence" value="ECO:0007669"/>
    <property type="project" value="UniProtKB-KW"/>
</dbReference>
<dbReference type="GO" id="GO:0042597">
    <property type="term" value="C:periplasmic space"/>
    <property type="evidence" value="ECO:0007669"/>
    <property type="project" value="InterPro"/>
</dbReference>
<keyword evidence="1 4" id="KW-0732">Signal</keyword>
<sequence>MMVIHKLIAVGTLASVAVVSLADSNDFANPKYIIAAKDDPGTRDARSTIIRSGKTSAKKGPWTITNSDIRAATGDPRDYLSWAPYHWPDCNWCGRTNSVDNQPPSQDRREHNPQISSHTSKKLHAPDYSPDAAQNLSTSPFARLRRQTDNLNLPDALPDSNFALGLLDMMGDLIHYFIKVERRDTSATKSHLLDSKKSQAMEAGQPATLLAMNEMRSTNAAPLPVTASGVVLDPGEDSKKKQLDIRDLALLPTTASPSMHAGPTNAVQATPTPPRPSTSSSNSTPSPSDPQELPLRAHKPTKTKSCTSSPSTSMPPSATWTACPYKPRDGRVNPDVRDIRSAKYFNEMSQSVVWNAVAAVTSGSMAHAKHMVTFIDTFFLDGKTRMNPNVGFGQVVRGPPGTQSGSYMGILDLRALVKIVNAILVFQESNNPYWTQDRDVKMKAWAAQYIQWIETSPVGKKAGRASNNHGSFYPNQLVALKILCGDIAGARAVLQSYFDKQFRDQIVASGEQPLEAVRTRPFHYRCFNLEAIITNAKLGDYLGMNFWDSKTKYGATIQTAVDYLMALDPGDERLEEALPHVAAIAAVYGDPHQKYAAYLKSGNPNYVKKPFWFYNQPRAISSRPTITERGSPSLMSSNSQSSVSGADSENPEGGAQAMAVDQDHPPAMFANGQLVELEEGLLVGWKDVREFYRKVERRRIPKEHRRMHPRSSLSQQEPAPPAFQDEKVELEEGLEIDWDDISSFYGPKATPS</sequence>
<proteinExistence type="predicted"/>
<evidence type="ECO:0000256" key="1">
    <source>
        <dbReference type="ARBA" id="ARBA00022729"/>
    </source>
</evidence>